<accession>A0ABR3R582</accession>
<comment type="caution">
    <text evidence="1">The sequence shown here is derived from an EMBL/GenBank/DDBJ whole genome shotgun (WGS) entry which is preliminary data.</text>
</comment>
<protein>
    <submittedName>
        <fullName evidence="1">Uncharacterized protein</fullName>
    </submittedName>
</protein>
<evidence type="ECO:0000313" key="1">
    <source>
        <dbReference type="EMBL" id="KAL1599522.1"/>
    </source>
</evidence>
<reference evidence="1 2" key="1">
    <citation type="submission" date="2024-02" db="EMBL/GenBank/DDBJ databases">
        <title>De novo assembly and annotation of 12 fungi associated with fruit tree decline syndrome in Ontario, Canada.</title>
        <authorList>
            <person name="Sulman M."/>
            <person name="Ellouze W."/>
            <person name="Ilyukhin E."/>
        </authorList>
    </citation>
    <scope>NUCLEOTIDE SEQUENCE [LARGE SCALE GENOMIC DNA]</scope>
    <source>
        <strain evidence="1 2">M42-189</strain>
    </source>
</reference>
<organism evidence="1 2">
    <name type="scientific">Paraconiothyrium brasiliense</name>
    <dbReference type="NCBI Taxonomy" id="300254"/>
    <lineage>
        <taxon>Eukaryota</taxon>
        <taxon>Fungi</taxon>
        <taxon>Dikarya</taxon>
        <taxon>Ascomycota</taxon>
        <taxon>Pezizomycotina</taxon>
        <taxon>Dothideomycetes</taxon>
        <taxon>Pleosporomycetidae</taxon>
        <taxon>Pleosporales</taxon>
        <taxon>Massarineae</taxon>
        <taxon>Didymosphaeriaceae</taxon>
        <taxon>Paraconiothyrium</taxon>
    </lineage>
</organism>
<proteinExistence type="predicted"/>
<name>A0ABR3R582_9PLEO</name>
<evidence type="ECO:0000313" key="2">
    <source>
        <dbReference type="Proteomes" id="UP001521785"/>
    </source>
</evidence>
<dbReference type="EMBL" id="JAKJXO020000010">
    <property type="protein sequence ID" value="KAL1599522.1"/>
    <property type="molecule type" value="Genomic_DNA"/>
</dbReference>
<keyword evidence="2" id="KW-1185">Reference proteome</keyword>
<dbReference type="Proteomes" id="UP001521785">
    <property type="component" value="Unassembled WGS sequence"/>
</dbReference>
<sequence length="107" mass="12230">MSAPNQSTIYIHDRMRELAFENALNVTDASGDQNSSLPPGPAIPQYMNPMSFFSIWETYTGQINAKRHSPNFVVEYARLSPDNEERQGKVFDLIQEIIDSRDEHQGR</sequence>
<gene>
    <name evidence="1" type="ORF">SLS60_007325</name>
</gene>